<dbReference type="Pfam" id="PF05045">
    <property type="entry name" value="RgpF"/>
    <property type="match status" value="1"/>
</dbReference>
<accession>A0A6A0B6C4</accession>
<proteinExistence type="predicted"/>
<organism evidence="1 2">
    <name type="scientific">Pseudolactococcus insecticola</name>
    <dbReference type="NCBI Taxonomy" id="2709158"/>
    <lineage>
        <taxon>Bacteria</taxon>
        <taxon>Bacillati</taxon>
        <taxon>Bacillota</taxon>
        <taxon>Bacilli</taxon>
        <taxon>Lactobacillales</taxon>
        <taxon>Streptococcaceae</taxon>
        <taxon>Pseudolactococcus</taxon>
    </lineage>
</organism>
<dbReference type="Proteomes" id="UP000475928">
    <property type="component" value="Unassembled WGS sequence"/>
</dbReference>
<reference evidence="1 2" key="1">
    <citation type="submission" date="2020-02" db="EMBL/GenBank/DDBJ databases">
        <title>Draft genome sequence of Lactococcus sp. Hs20B0-1.</title>
        <authorList>
            <person name="Noda S."/>
            <person name="Yuki M."/>
            <person name="Ohkuma M."/>
        </authorList>
    </citation>
    <scope>NUCLEOTIDE SEQUENCE [LARGE SCALE GENOMIC DNA]</scope>
    <source>
        <strain evidence="1 2">Hs20B0-1</strain>
    </source>
</reference>
<dbReference type="RefSeq" id="WP_172357067.1">
    <property type="nucleotide sequence ID" value="NZ_BLLH01000008.1"/>
</dbReference>
<dbReference type="InterPro" id="IPR007739">
    <property type="entry name" value="RgpF"/>
</dbReference>
<sequence length="598" mass="69104">MNRILLYVHFNKFSQVADHVVYQLEQLRPLFSKVVFISNSPVSVENQKRLKELGLFDVFMQRENKGYDFAAWHDAMVSIGFEELKQYDAVTIMNDTAFGPVYDFGPVFDKMAQNASVDFWGITNNRSHTVAPWGEDIVLPDHIQSYFVTYKQNVVVSEAFKSFWSGIEVLEDVVKVIVKYETAMTKHFEDAGFKSAVLFDTRKESWAGMTIHDFSVFALPELIKREIPFLKIKAFSFGAKAIQTPVVIDMLRRNSDYPIKLIVDHMTFVDYPDREYMLDEKILQMKEVTRTEKTVRVGIHLHVFYVDLLAEFLANFDQYIGDYDVFVTTDTEAKKEAIQKVGHPHVKEIVVAGNKGRDVLPWMMVHDKLADYDVAGHFHTKKSAVNEWIVGESWRQDIIDSLVKPAKQILAEFDETKSVGLVIADVPSFFNHWYGPSYINEHKLWKKMLKIWQVAGLDKKKALEEKDTYTMSYGTMLWYRPDAISDLLTIDISEETPNEPLPYDSILHAFERIIVYAAWANGYDFRISKIHQSNGFVANSAANRLLRDQGYEITNYEGLNTSINWEQLGAKRALKYLVKKSLLIALSIPKRIVHFFRK</sequence>
<gene>
    <name evidence="1" type="primary">rgpFc</name>
    <name evidence="1" type="ORF">Hs20B_13970</name>
</gene>
<name>A0A6A0B6C4_9LACT</name>
<protein>
    <recommendedName>
        <fullName evidence="3">Alpha-L-Rha alpha-1,3-L-rhamnosyltransferase</fullName>
    </recommendedName>
</protein>
<keyword evidence="2" id="KW-1185">Reference proteome</keyword>
<evidence type="ECO:0000313" key="1">
    <source>
        <dbReference type="EMBL" id="GFH40999.1"/>
    </source>
</evidence>
<dbReference type="AlphaFoldDB" id="A0A6A0B6C4"/>
<evidence type="ECO:0008006" key="3">
    <source>
        <dbReference type="Google" id="ProtNLM"/>
    </source>
</evidence>
<comment type="caution">
    <text evidence="1">The sequence shown here is derived from an EMBL/GenBank/DDBJ whole genome shotgun (WGS) entry which is preliminary data.</text>
</comment>
<evidence type="ECO:0000313" key="2">
    <source>
        <dbReference type="Proteomes" id="UP000475928"/>
    </source>
</evidence>
<dbReference type="EMBL" id="BLLH01000008">
    <property type="protein sequence ID" value="GFH40999.1"/>
    <property type="molecule type" value="Genomic_DNA"/>
</dbReference>